<evidence type="ECO:0000313" key="2">
    <source>
        <dbReference type="EMBL" id="MPM35574.1"/>
    </source>
</evidence>
<comment type="caution">
    <text evidence="2">The sequence shown here is derived from an EMBL/GenBank/DDBJ whole genome shotgun (WGS) entry which is preliminary data.</text>
</comment>
<gene>
    <name evidence="2" type="ORF">SDC9_82167</name>
</gene>
<evidence type="ECO:0000256" key="1">
    <source>
        <dbReference type="SAM" id="MobiDB-lite"/>
    </source>
</evidence>
<dbReference type="AlphaFoldDB" id="A0A644ZCG4"/>
<dbReference type="EMBL" id="VSSQ01007328">
    <property type="protein sequence ID" value="MPM35574.1"/>
    <property type="molecule type" value="Genomic_DNA"/>
</dbReference>
<organism evidence="2">
    <name type="scientific">bioreactor metagenome</name>
    <dbReference type="NCBI Taxonomy" id="1076179"/>
    <lineage>
        <taxon>unclassified sequences</taxon>
        <taxon>metagenomes</taxon>
        <taxon>ecological metagenomes</taxon>
    </lineage>
</organism>
<reference evidence="2" key="1">
    <citation type="submission" date="2019-08" db="EMBL/GenBank/DDBJ databases">
        <authorList>
            <person name="Kucharzyk K."/>
            <person name="Murdoch R.W."/>
            <person name="Higgins S."/>
            <person name="Loffler F."/>
        </authorList>
    </citation>
    <scope>NUCLEOTIDE SEQUENCE</scope>
</reference>
<protein>
    <submittedName>
        <fullName evidence="2">Uncharacterized protein</fullName>
    </submittedName>
</protein>
<name>A0A644ZCG4_9ZZZZ</name>
<proteinExistence type="predicted"/>
<sequence>MHQTTHFFAGRSQTVSGAGTNDHVKCFGSSQVMADGADAAKALNENRSFPIGTALNKTFKSAEFNNMKT</sequence>
<feature type="region of interest" description="Disordered" evidence="1">
    <location>
        <begin position="1"/>
        <end position="20"/>
    </location>
</feature>
<feature type="compositionally biased region" description="Polar residues" evidence="1">
    <location>
        <begin position="1"/>
        <end position="19"/>
    </location>
</feature>
<accession>A0A644ZCG4</accession>